<protein>
    <submittedName>
        <fullName evidence="8">Putative membrane protein</fullName>
    </submittedName>
</protein>
<feature type="transmembrane region" description="Helical" evidence="7">
    <location>
        <begin position="94"/>
        <end position="112"/>
    </location>
</feature>
<dbReference type="InterPro" id="IPR002751">
    <property type="entry name" value="CbiM/NikMN"/>
</dbReference>
<dbReference type="GO" id="GO:0000041">
    <property type="term" value="P:transition metal ion transport"/>
    <property type="evidence" value="ECO:0007669"/>
    <property type="project" value="InterPro"/>
</dbReference>
<dbReference type="Proteomes" id="UP000294480">
    <property type="component" value="Unassembled WGS sequence"/>
</dbReference>
<evidence type="ECO:0000256" key="3">
    <source>
        <dbReference type="ARBA" id="ARBA00022475"/>
    </source>
</evidence>
<accession>A0A4R6Y8G3</accession>
<evidence type="ECO:0000256" key="2">
    <source>
        <dbReference type="ARBA" id="ARBA00022448"/>
    </source>
</evidence>
<keyword evidence="5 7" id="KW-1133">Transmembrane helix</keyword>
<keyword evidence="2" id="KW-0813">Transport</keyword>
<dbReference type="AlphaFoldDB" id="A0A4R6Y8G3"/>
<feature type="transmembrane region" description="Helical" evidence="7">
    <location>
        <begin position="28"/>
        <end position="45"/>
    </location>
</feature>
<organism evidence="8 9">
    <name type="scientific">Hydromonas duriensis</name>
    <dbReference type="NCBI Taxonomy" id="1527608"/>
    <lineage>
        <taxon>Bacteria</taxon>
        <taxon>Pseudomonadati</taxon>
        <taxon>Pseudomonadota</taxon>
        <taxon>Betaproteobacteria</taxon>
        <taxon>Burkholderiales</taxon>
        <taxon>Burkholderiaceae</taxon>
        <taxon>Hydromonas</taxon>
    </lineage>
</organism>
<evidence type="ECO:0000256" key="4">
    <source>
        <dbReference type="ARBA" id="ARBA00022692"/>
    </source>
</evidence>
<name>A0A4R6Y8G3_9BURK</name>
<keyword evidence="4 7" id="KW-0812">Transmembrane</keyword>
<evidence type="ECO:0000256" key="7">
    <source>
        <dbReference type="SAM" id="Phobius"/>
    </source>
</evidence>
<sequence length="205" mass="23479">MNIGALITLLFFIYRCKRVFLKHVDPIRLNIVLTFTFTLSIIWLMKAQLLDYLYLHFIGASLAYLLLGFPMAGLALATVLVFTNLTQQTPIDIWGAQYLLAVLLPLSLSWLLHYCVKALLPKRVFAFIFVHGFFVTATVMVLTVSINLLVLNKINIITLDIGNQVFWVSALLLGWGEAFLTGMMTALITVYRPQWWYRQTLFKDI</sequence>
<feature type="transmembrane region" description="Helical" evidence="7">
    <location>
        <begin position="57"/>
        <end position="82"/>
    </location>
</feature>
<gene>
    <name evidence="8" type="ORF">DFR44_10844</name>
</gene>
<keyword evidence="6 7" id="KW-0472">Membrane</keyword>
<dbReference type="Pfam" id="PF01891">
    <property type="entry name" value="CbiM"/>
    <property type="match status" value="1"/>
</dbReference>
<comment type="caution">
    <text evidence="8">The sequence shown here is derived from an EMBL/GenBank/DDBJ whole genome shotgun (WGS) entry which is preliminary data.</text>
</comment>
<dbReference type="EMBL" id="SNZE01000008">
    <property type="protein sequence ID" value="TDR31661.1"/>
    <property type="molecule type" value="Genomic_DNA"/>
</dbReference>
<dbReference type="GO" id="GO:0005886">
    <property type="term" value="C:plasma membrane"/>
    <property type="evidence" value="ECO:0007669"/>
    <property type="project" value="UniProtKB-SubCell"/>
</dbReference>
<keyword evidence="9" id="KW-1185">Reference proteome</keyword>
<evidence type="ECO:0000256" key="6">
    <source>
        <dbReference type="ARBA" id="ARBA00023136"/>
    </source>
</evidence>
<feature type="transmembrane region" description="Helical" evidence="7">
    <location>
        <begin position="124"/>
        <end position="146"/>
    </location>
</feature>
<reference evidence="8 9" key="1">
    <citation type="submission" date="2019-03" db="EMBL/GenBank/DDBJ databases">
        <title>Genomic Encyclopedia of Type Strains, Phase IV (KMG-IV): sequencing the most valuable type-strain genomes for metagenomic binning, comparative biology and taxonomic classification.</title>
        <authorList>
            <person name="Goeker M."/>
        </authorList>
    </citation>
    <scope>NUCLEOTIDE SEQUENCE [LARGE SCALE GENOMIC DNA]</scope>
    <source>
        <strain evidence="8 9">DSM 102852</strain>
    </source>
</reference>
<feature type="transmembrane region" description="Helical" evidence="7">
    <location>
        <begin position="166"/>
        <end position="191"/>
    </location>
</feature>
<proteinExistence type="predicted"/>
<keyword evidence="3" id="KW-1003">Cell membrane</keyword>
<evidence type="ECO:0000256" key="5">
    <source>
        <dbReference type="ARBA" id="ARBA00022989"/>
    </source>
</evidence>
<evidence type="ECO:0000256" key="1">
    <source>
        <dbReference type="ARBA" id="ARBA00004651"/>
    </source>
</evidence>
<evidence type="ECO:0000313" key="8">
    <source>
        <dbReference type="EMBL" id="TDR31661.1"/>
    </source>
</evidence>
<comment type="subcellular location">
    <subcellularLocation>
        <location evidence="1">Cell membrane</location>
        <topology evidence="1">Multi-pass membrane protein</topology>
    </subcellularLocation>
</comment>
<evidence type="ECO:0000313" key="9">
    <source>
        <dbReference type="Proteomes" id="UP000294480"/>
    </source>
</evidence>
<dbReference type="Gene3D" id="1.10.1760.20">
    <property type="match status" value="1"/>
</dbReference>